<reference evidence="3" key="1">
    <citation type="submission" date="2019-08" db="EMBL/GenBank/DDBJ databases">
        <title>The improved chromosome-level genome for the pearl oyster Pinctada fucata martensii using PacBio sequencing and Hi-C.</title>
        <authorList>
            <person name="Zheng Z."/>
        </authorList>
    </citation>
    <scope>NUCLEOTIDE SEQUENCE</scope>
    <source>
        <strain evidence="3">ZZ-2019</strain>
        <tissue evidence="3">Adductor muscle</tissue>
    </source>
</reference>
<feature type="compositionally biased region" description="Polar residues" evidence="1">
    <location>
        <begin position="229"/>
        <end position="291"/>
    </location>
</feature>
<protein>
    <recommendedName>
        <fullName evidence="2">Snake toxin/toxin-like domain-containing protein</fullName>
    </recommendedName>
</protein>
<evidence type="ECO:0000313" key="4">
    <source>
        <dbReference type="Proteomes" id="UP001186944"/>
    </source>
</evidence>
<dbReference type="Pfam" id="PF00087">
    <property type="entry name" value="Toxin_TOLIP"/>
    <property type="match status" value="1"/>
</dbReference>
<dbReference type="EMBL" id="VSWD01000008">
    <property type="protein sequence ID" value="KAK3095755.1"/>
    <property type="molecule type" value="Genomic_DNA"/>
</dbReference>
<organism evidence="3 4">
    <name type="scientific">Pinctada imbricata</name>
    <name type="common">Atlantic pearl-oyster</name>
    <name type="synonym">Pinctada martensii</name>
    <dbReference type="NCBI Taxonomy" id="66713"/>
    <lineage>
        <taxon>Eukaryota</taxon>
        <taxon>Metazoa</taxon>
        <taxon>Spiralia</taxon>
        <taxon>Lophotrochozoa</taxon>
        <taxon>Mollusca</taxon>
        <taxon>Bivalvia</taxon>
        <taxon>Autobranchia</taxon>
        <taxon>Pteriomorphia</taxon>
        <taxon>Pterioida</taxon>
        <taxon>Pterioidea</taxon>
        <taxon>Pteriidae</taxon>
        <taxon>Pinctada</taxon>
    </lineage>
</organism>
<dbReference type="AlphaFoldDB" id="A0AA88Y0T1"/>
<feature type="domain" description="Snake toxin/toxin-like" evidence="2">
    <location>
        <begin position="361"/>
        <end position="428"/>
    </location>
</feature>
<dbReference type="Proteomes" id="UP001186944">
    <property type="component" value="Unassembled WGS sequence"/>
</dbReference>
<proteinExistence type="predicted"/>
<evidence type="ECO:0000256" key="1">
    <source>
        <dbReference type="SAM" id="MobiDB-lite"/>
    </source>
</evidence>
<accession>A0AA88Y0T1</accession>
<feature type="region of interest" description="Disordered" evidence="1">
    <location>
        <begin position="217"/>
        <end position="298"/>
    </location>
</feature>
<evidence type="ECO:0000259" key="2">
    <source>
        <dbReference type="Pfam" id="PF00087"/>
    </source>
</evidence>
<dbReference type="InterPro" id="IPR035076">
    <property type="entry name" value="Toxin/TOLIP"/>
</dbReference>
<feature type="compositionally biased region" description="Basic and acidic residues" evidence="1">
    <location>
        <begin position="219"/>
        <end position="228"/>
    </location>
</feature>
<dbReference type="InterPro" id="IPR045860">
    <property type="entry name" value="Snake_toxin-like_sf"/>
</dbReference>
<dbReference type="SUPFAM" id="SSF57302">
    <property type="entry name" value="Snake toxin-like"/>
    <property type="match status" value="1"/>
</dbReference>
<name>A0AA88Y0T1_PINIB</name>
<gene>
    <name evidence="3" type="ORF">FSP39_018630</name>
</gene>
<keyword evidence="4" id="KW-1185">Reference proteome</keyword>
<comment type="caution">
    <text evidence="3">The sequence shown here is derived from an EMBL/GenBank/DDBJ whole genome shotgun (WGS) entry which is preliminary data.</text>
</comment>
<sequence>MVVNSYEKVQCMMGEMCDKIEVPEEDEAPLECVDPMIVGNKDKCELSTAVSCLDNVFSLVANLFATSKSVCPSYSKALTCFYENLGGCRPATLSLVTTTLSRVMSMVAPYKCPTVVKSPCVEVDLCEAEAAMECVRTMDNMLIATYEDEELCHSREEAWNCVTERTEHCSENKRREVFAYMQRVQAKVDLVCEQNFDSCVFEFKTYARKVLKAVVVTETSKESSKPASKENSQASNENPGTGSQQTASNENPGTGSQQTASNENPGTGSQQTASNENPGTGSQQTASNENPGSDEDSGSIEDVVQVTAVDVAGYCAKAEEAWMCLSGQFESSGLPNGLITVLRSSLMEVLYMVRQKCDGHKCYSCKNADSNENCNKGYEFCPANKQGCQTVYENGYYKKGCVEPSKCKPGTSKGGKKVTHCCNSYLCNEPGEDVYDGMY</sequence>
<evidence type="ECO:0000313" key="3">
    <source>
        <dbReference type="EMBL" id="KAK3095755.1"/>
    </source>
</evidence>